<proteinExistence type="predicted"/>
<accession>A0ABT7YDD1</accession>
<reference evidence="1" key="1">
    <citation type="submission" date="2023-06" db="EMBL/GenBank/DDBJ databases">
        <title>Robiginitalea aurantiacus sp. nov. and Algoriphagus sediminis sp. nov., isolated from coastal sediment.</title>
        <authorList>
            <person name="Zhou Z.Y."/>
            <person name="An J."/>
            <person name="Jia Y.W."/>
            <person name="Du Z.J."/>
        </authorList>
    </citation>
    <scope>NUCLEOTIDE SEQUENCE</scope>
    <source>
        <strain evidence="1">C2-7</strain>
    </source>
</reference>
<dbReference type="RefSeq" id="WP_290000033.1">
    <property type="nucleotide sequence ID" value="NZ_JAUEPH010000004.1"/>
</dbReference>
<evidence type="ECO:0000313" key="1">
    <source>
        <dbReference type="EMBL" id="MDN3204461.1"/>
    </source>
</evidence>
<evidence type="ECO:0000313" key="2">
    <source>
        <dbReference type="Proteomes" id="UP001171916"/>
    </source>
</evidence>
<organism evidence="1 2">
    <name type="scientific">Algoriphagus sediminis</name>
    <dbReference type="NCBI Taxonomy" id="3057113"/>
    <lineage>
        <taxon>Bacteria</taxon>
        <taxon>Pseudomonadati</taxon>
        <taxon>Bacteroidota</taxon>
        <taxon>Cytophagia</taxon>
        <taxon>Cytophagales</taxon>
        <taxon>Cyclobacteriaceae</taxon>
        <taxon>Algoriphagus</taxon>
    </lineage>
</organism>
<gene>
    <name evidence="1" type="ORF">QVH07_09885</name>
</gene>
<dbReference type="Proteomes" id="UP001171916">
    <property type="component" value="Unassembled WGS sequence"/>
</dbReference>
<keyword evidence="2" id="KW-1185">Reference proteome</keyword>
<dbReference type="EMBL" id="JAUEPH010000004">
    <property type="protein sequence ID" value="MDN3204461.1"/>
    <property type="molecule type" value="Genomic_DNA"/>
</dbReference>
<name>A0ABT7YDD1_9BACT</name>
<comment type="caution">
    <text evidence="1">The sequence shown here is derived from an EMBL/GenBank/DDBJ whole genome shotgun (WGS) entry which is preliminary data.</text>
</comment>
<sequence length="208" mass="24362">MHQEDLLRRQSSFFQDFGFSLDPAQNVFKKSFYQGTQLIFIHFQPYPDGAYLEYNLGIRIDQVEYLIHQFLPSLQGQSDNSVTLVQTLDKIGRELPKRFFIENSASLSSTLMNVEKFFVSYGFNWLDEMSDPVNLEAAFATRKDKKFKTQNFIYNAFRGTALSKIYKPEDYPQLRQTYLSMVQKSSTTPFTIASYLKFLNYLDEEFSL</sequence>
<evidence type="ECO:0008006" key="3">
    <source>
        <dbReference type="Google" id="ProtNLM"/>
    </source>
</evidence>
<protein>
    <recommendedName>
        <fullName evidence="3">DUF4304 domain-containing protein</fullName>
    </recommendedName>
</protein>